<dbReference type="Gene3D" id="2.20.110.10">
    <property type="entry name" value="Histone H3 K4-specific methyltransferase SET7/9 N-terminal domain"/>
    <property type="match status" value="2"/>
</dbReference>
<dbReference type="SUPFAM" id="SSF82185">
    <property type="entry name" value="Histone H3 K4-specific methyltransferase SET7/9 N-terminal domain"/>
    <property type="match status" value="1"/>
</dbReference>
<dbReference type="InterPro" id="IPR052849">
    <property type="entry name" value="MORN_repeat_protein"/>
</dbReference>
<keyword evidence="1" id="KW-0677">Repeat</keyword>
<dbReference type="Pfam" id="PF02493">
    <property type="entry name" value="MORN"/>
    <property type="match status" value="3"/>
</dbReference>
<accession>A0A2J7ZKS1</accession>
<dbReference type="SMART" id="SM00698">
    <property type="entry name" value="MORN"/>
    <property type="match status" value="3"/>
</dbReference>
<dbReference type="InterPro" id="IPR003409">
    <property type="entry name" value="MORN"/>
</dbReference>
<comment type="caution">
    <text evidence="2">The sequence shown here is derived from an EMBL/GenBank/DDBJ whole genome shotgun (WGS) entry which is preliminary data.</text>
</comment>
<dbReference type="FunFam" id="2.20.110.10:FF:000025">
    <property type="entry name" value="MORN repeat, putative"/>
    <property type="match status" value="1"/>
</dbReference>
<dbReference type="GO" id="GO:0016020">
    <property type="term" value="C:membrane"/>
    <property type="evidence" value="ECO:0007669"/>
    <property type="project" value="UniProtKB-ARBA"/>
</dbReference>
<proteinExistence type="predicted"/>
<reference evidence="2 3" key="1">
    <citation type="journal article" date="2017" name="Mol. Biol. Evol.">
        <title>The 4-celled Tetrabaena socialis nuclear genome reveals the essential components for genetic control of cell number at the origin of multicellularity in the volvocine lineage.</title>
        <authorList>
            <person name="Featherston J."/>
            <person name="Arakaki Y."/>
            <person name="Hanschen E.R."/>
            <person name="Ferris P.J."/>
            <person name="Michod R.E."/>
            <person name="Olson B.J.S.C."/>
            <person name="Nozaki H."/>
            <person name="Durand P.M."/>
        </authorList>
    </citation>
    <scope>NUCLEOTIDE SEQUENCE [LARGE SCALE GENOMIC DNA]</scope>
    <source>
        <strain evidence="2 3">NIES-571</strain>
    </source>
</reference>
<keyword evidence="3" id="KW-1185">Reference proteome</keyword>
<evidence type="ECO:0000313" key="2">
    <source>
        <dbReference type="EMBL" id="PNH00864.1"/>
    </source>
</evidence>
<gene>
    <name evidence="2" type="ORF">TSOC_013280</name>
</gene>
<dbReference type="PANTHER" id="PTHR46917">
    <property type="entry name" value="MORN REPEAT-CONTAINING PROTEIN 2"/>
    <property type="match status" value="1"/>
</dbReference>
<evidence type="ECO:0000256" key="1">
    <source>
        <dbReference type="ARBA" id="ARBA00022737"/>
    </source>
</evidence>
<dbReference type="OrthoDB" id="437960at2759"/>
<dbReference type="AlphaFoldDB" id="A0A2J7ZKS1"/>
<sequence>MMLVYTLPPTTTPPTRAGVYREGDYVYEGQFVEDVIQGRGTFTYASGSKYSGDWQANKYHGKGTYSWPDGRRYDGLWEESRMHGLGVFTDASGHKWEGQFFNGSGPGLTCQL</sequence>
<protein>
    <submittedName>
        <fullName evidence="2">Radial spoke head 1</fullName>
    </submittedName>
</protein>
<name>A0A2J7ZKS1_9CHLO</name>
<dbReference type="EMBL" id="PGGS01001126">
    <property type="protein sequence ID" value="PNH00864.1"/>
    <property type="molecule type" value="Genomic_DNA"/>
</dbReference>
<evidence type="ECO:0000313" key="3">
    <source>
        <dbReference type="Proteomes" id="UP000236333"/>
    </source>
</evidence>
<dbReference type="Proteomes" id="UP000236333">
    <property type="component" value="Unassembled WGS sequence"/>
</dbReference>
<organism evidence="2 3">
    <name type="scientific">Tetrabaena socialis</name>
    <dbReference type="NCBI Taxonomy" id="47790"/>
    <lineage>
        <taxon>Eukaryota</taxon>
        <taxon>Viridiplantae</taxon>
        <taxon>Chlorophyta</taxon>
        <taxon>core chlorophytes</taxon>
        <taxon>Chlorophyceae</taxon>
        <taxon>CS clade</taxon>
        <taxon>Chlamydomonadales</taxon>
        <taxon>Tetrabaenaceae</taxon>
        <taxon>Tetrabaena</taxon>
    </lineage>
</organism>
<dbReference type="PANTHER" id="PTHR46917:SF1">
    <property type="entry name" value="MORN REPEAT-CONTAINING PROTEIN 2"/>
    <property type="match status" value="1"/>
</dbReference>